<comment type="similarity">
    <text evidence="1 3">Belongs to the UreD family.</text>
</comment>
<name>A0A1L7AI93_9PROT</name>
<organism evidence="4 5">
    <name type="scientific">Roseomonas gilardii</name>
    <dbReference type="NCBI Taxonomy" id="257708"/>
    <lineage>
        <taxon>Bacteria</taxon>
        <taxon>Pseudomonadati</taxon>
        <taxon>Pseudomonadota</taxon>
        <taxon>Alphaproteobacteria</taxon>
        <taxon>Acetobacterales</taxon>
        <taxon>Roseomonadaceae</taxon>
        <taxon>Roseomonas</taxon>
    </lineage>
</organism>
<dbReference type="InterPro" id="IPR002669">
    <property type="entry name" value="UreD"/>
</dbReference>
<evidence type="ECO:0000313" key="5">
    <source>
        <dbReference type="Proteomes" id="UP000185494"/>
    </source>
</evidence>
<dbReference type="STRING" id="257708.RGI145_16135"/>
<dbReference type="HAMAP" id="MF_01384">
    <property type="entry name" value="UreD"/>
    <property type="match status" value="1"/>
</dbReference>
<dbReference type="RefSeq" id="WP_075799172.1">
    <property type="nucleotide sequence ID" value="NZ_CP015583.1"/>
</dbReference>
<reference evidence="4 5" key="1">
    <citation type="submission" date="2016-05" db="EMBL/GenBank/DDBJ databases">
        <title>Complete Genome and Methylome Analysis of Psychrotrophic Bacterial Isolates from Antarctic Lake Untersee.</title>
        <authorList>
            <person name="Fomenkov A."/>
            <person name="Akimov V.N."/>
            <person name="Vasilyeva L.V."/>
            <person name="Andersen D."/>
            <person name="Vincze T."/>
            <person name="Roberts R.J."/>
        </authorList>
    </citation>
    <scope>NUCLEOTIDE SEQUENCE [LARGE SCALE GENOMIC DNA]</scope>
    <source>
        <strain evidence="4 5">U14-5</strain>
    </source>
</reference>
<keyword evidence="3" id="KW-0996">Nickel insertion</keyword>
<dbReference type="PANTHER" id="PTHR33643">
    <property type="entry name" value="UREASE ACCESSORY PROTEIN D"/>
    <property type="match status" value="1"/>
</dbReference>
<comment type="function">
    <text evidence="3">Required for maturation of urease via the functional incorporation of the urease nickel metallocenter.</text>
</comment>
<dbReference type="Proteomes" id="UP000185494">
    <property type="component" value="Chromosome 1"/>
</dbReference>
<evidence type="ECO:0000256" key="3">
    <source>
        <dbReference type="HAMAP-Rule" id="MF_01384"/>
    </source>
</evidence>
<keyword evidence="2 3" id="KW-0143">Chaperone</keyword>
<proteinExistence type="inferred from homology"/>
<accession>A0A1L7AI93</accession>
<evidence type="ECO:0000256" key="2">
    <source>
        <dbReference type="ARBA" id="ARBA00023186"/>
    </source>
</evidence>
<dbReference type="eggNOG" id="COG0829">
    <property type="taxonomic scope" value="Bacteria"/>
</dbReference>
<keyword evidence="3" id="KW-0963">Cytoplasm</keyword>
<comment type="subcellular location">
    <subcellularLocation>
        <location evidence="3">Cytoplasm</location>
    </subcellularLocation>
</comment>
<gene>
    <name evidence="3" type="primary">ureD</name>
    <name evidence="4" type="ORF">RGI145_16135</name>
</gene>
<dbReference type="AlphaFoldDB" id="A0A1L7AI93"/>
<dbReference type="PANTHER" id="PTHR33643:SF1">
    <property type="entry name" value="UREASE ACCESSORY PROTEIN D"/>
    <property type="match status" value="1"/>
</dbReference>
<dbReference type="EMBL" id="CP015583">
    <property type="protein sequence ID" value="APT58409.1"/>
    <property type="molecule type" value="Genomic_DNA"/>
</dbReference>
<dbReference type="GO" id="GO:0016151">
    <property type="term" value="F:nickel cation binding"/>
    <property type="evidence" value="ECO:0007669"/>
    <property type="project" value="UniProtKB-UniRule"/>
</dbReference>
<evidence type="ECO:0000256" key="1">
    <source>
        <dbReference type="ARBA" id="ARBA00007177"/>
    </source>
</evidence>
<evidence type="ECO:0000313" key="4">
    <source>
        <dbReference type="EMBL" id="APT58409.1"/>
    </source>
</evidence>
<protein>
    <recommendedName>
        <fullName evidence="3">Urease accessory protein UreD</fullName>
    </recommendedName>
</protein>
<dbReference type="GO" id="GO:0005737">
    <property type="term" value="C:cytoplasm"/>
    <property type="evidence" value="ECO:0007669"/>
    <property type="project" value="UniProtKB-SubCell"/>
</dbReference>
<dbReference type="Pfam" id="PF01774">
    <property type="entry name" value="UreD"/>
    <property type="match status" value="1"/>
</dbReference>
<comment type="subunit">
    <text evidence="3">UreD, UreF and UreG form a complex that acts as a GTP-hydrolysis-dependent molecular chaperone, activating the urease apoprotein by helping to assemble the nickel containing metallocenter of UreC. The UreE protein probably delivers the nickel.</text>
</comment>
<sequence length="298" mass="31418">MTPPDSPLSSLPASPGMPAAIRHQRAEGTAELAFARAASVAAPRTVLRHLHQAAPLRVLFPRPEPGEPPLAALVNTAGGLAGGDALRIAARLGEGATATLCTPAAEKLYRSLGPDTRIATSLRAEPGATLEWLPQETILFDGARLRRSLDIELAASARLLAAEMLVFGRHARGERFATGFLHDRWRLRRGGRLVWTDALRLDPPGESLADRFAFGGAGAYATLLYAAPDAAAHLAAFRDLAASTGPLQGAATMPREGILLLRWLGSAAPVRAALASAIPACRDGLLGLPRALPRLWMT</sequence>
<dbReference type="KEGG" id="rgi:RGI145_16135"/>